<evidence type="ECO:0000313" key="3">
    <source>
        <dbReference type="EMBL" id="PUA79789.1"/>
    </source>
</evidence>
<feature type="region of interest" description="Disordered" evidence="1">
    <location>
        <begin position="78"/>
        <end position="101"/>
    </location>
</feature>
<accession>A0A2R7YV87</accession>
<dbReference type="PANTHER" id="PTHR35811">
    <property type="entry name" value="SLR1870 PROTEIN"/>
    <property type="match status" value="1"/>
</dbReference>
<dbReference type="OrthoDB" id="3790450at2"/>
<dbReference type="Gene3D" id="3.40.50.1010">
    <property type="entry name" value="5'-nuclease"/>
    <property type="match status" value="1"/>
</dbReference>
<organism evidence="3 4">
    <name type="scientific">Nocardioides currus</name>
    <dbReference type="NCBI Taxonomy" id="2133958"/>
    <lineage>
        <taxon>Bacteria</taxon>
        <taxon>Bacillati</taxon>
        <taxon>Actinomycetota</taxon>
        <taxon>Actinomycetes</taxon>
        <taxon>Propionibacteriales</taxon>
        <taxon>Nocardioidaceae</taxon>
        <taxon>Nocardioides</taxon>
    </lineage>
</organism>
<dbReference type="Proteomes" id="UP000244867">
    <property type="component" value="Unassembled WGS sequence"/>
</dbReference>
<dbReference type="AlphaFoldDB" id="A0A2R7YV87"/>
<dbReference type="GO" id="GO:0004540">
    <property type="term" value="F:RNA nuclease activity"/>
    <property type="evidence" value="ECO:0007669"/>
    <property type="project" value="InterPro"/>
</dbReference>
<sequence>MVKSDPFPPHRRSLPTILERVGTHLGRCVKAMSSGQRPKAAPVLPRPMVSKNDLAALSKGDKDVSLSALVREWLTTSETVERQGRPPGDDSPLVPKWTPPREDPLSGVVPVTVATPALPRRRRQILPHPTRRLAVLIDVATTAASSADALFAALVDQGTVSVCRAYGDFTSAISRAWWPTPLQQHGIQPYHHFGEAHDQRALVALTIDAVDLARESAVDVVVIVGDLVSLHPLVQRLNYSGIQVIAVGTTPTPDDVRTLCHEFVDLSSEPGSDGSGKHSA</sequence>
<keyword evidence="4" id="KW-1185">Reference proteome</keyword>
<dbReference type="Pfam" id="PF01936">
    <property type="entry name" value="NYN"/>
    <property type="match status" value="1"/>
</dbReference>
<evidence type="ECO:0000259" key="2">
    <source>
        <dbReference type="Pfam" id="PF01936"/>
    </source>
</evidence>
<feature type="domain" description="NYN" evidence="2">
    <location>
        <begin position="132"/>
        <end position="266"/>
    </location>
</feature>
<comment type="caution">
    <text evidence="3">The sequence shown here is derived from an EMBL/GenBank/DDBJ whole genome shotgun (WGS) entry which is preliminary data.</text>
</comment>
<dbReference type="PANTHER" id="PTHR35811:SF1">
    <property type="entry name" value="HTH OST-TYPE DOMAIN-CONTAINING PROTEIN"/>
    <property type="match status" value="1"/>
</dbReference>
<dbReference type="InterPro" id="IPR021139">
    <property type="entry name" value="NYN"/>
</dbReference>
<feature type="compositionally biased region" description="Basic and acidic residues" evidence="1">
    <location>
        <begin position="79"/>
        <end position="88"/>
    </location>
</feature>
<protein>
    <recommendedName>
        <fullName evidence="2">NYN domain-containing protein</fullName>
    </recommendedName>
</protein>
<reference evidence="3 4" key="1">
    <citation type="submission" date="2018-03" db="EMBL/GenBank/DDBJ databases">
        <authorList>
            <person name="Keele B.F."/>
        </authorList>
    </citation>
    <scope>NUCLEOTIDE SEQUENCE [LARGE SCALE GENOMIC DNA]</scope>
    <source>
        <strain evidence="3 4">IB-3</strain>
    </source>
</reference>
<evidence type="ECO:0000256" key="1">
    <source>
        <dbReference type="SAM" id="MobiDB-lite"/>
    </source>
</evidence>
<proteinExistence type="predicted"/>
<dbReference type="CDD" id="cd11297">
    <property type="entry name" value="PIN_LabA-like_N_1"/>
    <property type="match status" value="1"/>
</dbReference>
<name>A0A2R7YV87_9ACTN</name>
<dbReference type="EMBL" id="PYXZ01000008">
    <property type="protein sequence ID" value="PUA79789.1"/>
    <property type="molecule type" value="Genomic_DNA"/>
</dbReference>
<gene>
    <name evidence="3" type="ORF">C7S10_17080</name>
</gene>
<evidence type="ECO:0000313" key="4">
    <source>
        <dbReference type="Proteomes" id="UP000244867"/>
    </source>
</evidence>